<dbReference type="Bgee" id="ENSPREG00000002226">
    <property type="expression patterns" value="Expressed in head"/>
</dbReference>
<dbReference type="SMART" id="SM00216">
    <property type="entry name" value="VWD"/>
    <property type="match status" value="1"/>
</dbReference>
<dbReference type="AlphaFoldDB" id="A0A3P9N0D9"/>
<evidence type="ECO:0000256" key="3">
    <source>
        <dbReference type="ARBA" id="ARBA00023180"/>
    </source>
</evidence>
<evidence type="ECO:0000256" key="2">
    <source>
        <dbReference type="ARBA" id="ARBA00023157"/>
    </source>
</evidence>
<dbReference type="PROSITE" id="PS01225">
    <property type="entry name" value="CTCK_2"/>
    <property type="match status" value="1"/>
</dbReference>
<dbReference type="Ensembl" id="ENSPRET00000003103.1">
    <property type="protein sequence ID" value="ENSPREP00000003051.1"/>
    <property type="gene ID" value="ENSPREG00000002226.1"/>
</dbReference>
<feature type="domain" description="CTCK" evidence="6">
    <location>
        <begin position="720"/>
        <end position="813"/>
    </location>
</feature>
<evidence type="ECO:0000256" key="5">
    <source>
        <dbReference type="SAM" id="MobiDB-lite"/>
    </source>
</evidence>
<protein>
    <submittedName>
        <fullName evidence="9">Intestinal mucin-like protein</fullName>
    </submittedName>
</protein>
<dbReference type="KEGG" id="pret:108166170"/>
<comment type="caution">
    <text evidence="4">Lacks conserved residue(s) required for the propagation of feature annotation.</text>
</comment>
<dbReference type="OrthoDB" id="10071893at2759"/>
<dbReference type="InterPro" id="IPR006207">
    <property type="entry name" value="Cys_knot_C"/>
</dbReference>
<evidence type="ECO:0000259" key="7">
    <source>
        <dbReference type="PROSITE" id="PS50184"/>
    </source>
</evidence>
<reference evidence="9" key="3">
    <citation type="submission" date="2025-09" db="UniProtKB">
        <authorList>
            <consortium name="Ensembl"/>
        </authorList>
    </citation>
    <scope>IDENTIFICATION</scope>
    <source>
        <strain evidence="9">Guanapo</strain>
    </source>
</reference>
<dbReference type="Proteomes" id="UP000242638">
    <property type="component" value="Unassembled WGS sequence"/>
</dbReference>
<dbReference type="PANTHER" id="PTHR11339:SF386">
    <property type="entry name" value="HEMOLECTIN, ISOFORM A"/>
    <property type="match status" value="1"/>
</dbReference>
<reference evidence="9" key="2">
    <citation type="submission" date="2025-08" db="UniProtKB">
        <authorList>
            <consortium name="Ensembl"/>
        </authorList>
    </citation>
    <scope>IDENTIFICATION</scope>
    <source>
        <strain evidence="9">Guanapo</strain>
    </source>
</reference>
<dbReference type="Pfam" id="PF00094">
    <property type="entry name" value="VWD"/>
    <property type="match status" value="1"/>
</dbReference>
<dbReference type="SMART" id="SM00041">
    <property type="entry name" value="CT"/>
    <property type="match status" value="1"/>
</dbReference>
<evidence type="ECO:0000256" key="4">
    <source>
        <dbReference type="PROSITE-ProRule" id="PRU00039"/>
    </source>
</evidence>
<dbReference type="GeneID" id="108166170"/>
<dbReference type="InterPro" id="IPR036084">
    <property type="entry name" value="Ser_inhib-like_sf"/>
</dbReference>
<name>A0A3P9N0D9_POERE</name>
<dbReference type="PANTHER" id="PTHR11339">
    <property type="entry name" value="EXTRACELLULAR MATRIX GLYCOPROTEIN RELATED"/>
    <property type="match status" value="1"/>
</dbReference>
<evidence type="ECO:0000313" key="10">
    <source>
        <dbReference type="Proteomes" id="UP000242638"/>
    </source>
</evidence>
<keyword evidence="2 4" id="KW-1015">Disulfide bond</keyword>
<dbReference type="RefSeq" id="XP_017159381.1">
    <property type="nucleotide sequence ID" value="XM_017303892.1"/>
</dbReference>
<dbReference type="SUPFAM" id="SSF57567">
    <property type="entry name" value="Serine protease inhibitors"/>
    <property type="match status" value="1"/>
</dbReference>
<dbReference type="SMART" id="SM00214">
    <property type="entry name" value="VWC"/>
    <property type="match status" value="3"/>
</dbReference>
<feature type="domain" description="VWFD" evidence="8">
    <location>
        <begin position="107"/>
        <end position="285"/>
    </location>
</feature>
<dbReference type="STRING" id="8081.ENSPREP00000003051"/>
<dbReference type="Pfam" id="PF08742">
    <property type="entry name" value="C8"/>
    <property type="match status" value="1"/>
</dbReference>
<evidence type="ECO:0000256" key="1">
    <source>
        <dbReference type="ARBA" id="ARBA00022737"/>
    </source>
</evidence>
<keyword evidence="10" id="KW-1185">Reference proteome</keyword>
<proteinExistence type="predicted"/>
<keyword evidence="1" id="KW-0677">Repeat</keyword>
<dbReference type="OMA" id="ITNGTCC"/>
<evidence type="ECO:0000259" key="6">
    <source>
        <dbReference type="PROSITE" id="PS01225"/>
    </source>
</evidence>
<evidence type="ECO:0000259" key="8">
    <source>
        <dbReference type="PROSITE" id="PS51233"/>
    </source>
</evidence>
<dbReference type="InterPro" id="IPR050780">
    <property type="entry name" value="Mucin_vWF_Thrombospondin_sf"/>
</dbReference>
<keyword evidence="3" id="KW-0325">Glycoprotein</keyword>
<dbReference type="CDD" id="cd19941">
    <property type="entry name" value="TIL"/>
    <property type="match status" value="1"/>
</dbReference>
<dbReference type="Gene3D" id="2.10.25.10">
    <property type="entry name" value="Laminin"/>
    <property type="match status" value="1"/>
</dbReference>
<feature type="domain" description="VWFC" evidence="7">
    <location>
        <begin position="446"/>
        <end position="512"/>
    </location>
</feature>
<dbReference type="InterPro" id="IPR001007">
    <property type="entry name" value="VWF_dom"/>
</dbReference>
<sequence length="826" mass="88762">MSSTTAHSSTSLLSSSTKAPTSSSGDLTTVTTLASAVTLECSDVYPPRQNGESWNTSNCTTSTCIEGKVTVTATVCPNVTLPICTNGRKPVKIYEQNGCCFHYECECVCNVWSGSNYMTFDGQMYNFQQNCSYYLVKEIISKYNLTITRSNNCDPSDSTFCPLALSVTYQSVKAVLTQVKTSGTPTNVVYVNQKRVYPAYRNSVMLLYGTDMEITAVIQDINTKIVYRGSSFSIDLPYSLFGGNTEGQCGTCDNSQANDCRSPNGQIESCSESAGLWTLPGTSCVSPSLPSVTATTQPPTSQHPNPITQPTCKPAICELLMSSLFTPCHSFISPAPFVSSCTYGICNGGNDTCSSLEAYAVECSNAGVCIDWRSDTNGMCEHRCPNNKVYMACGPSVEPTCNDRYNRKFQADVTSSANYTQEGCFCPQGTMLFNTVYDTCVASCDCVGPDGKPKQPGETWTSECSSCECDQDSMSVRCEPVICPEVQKPNCSEPGQQLTNSTQGCCTTHSCECNLNLCAGPVACPLGFQLHVSNRSCCPSYECVPKGVCVYDMTEFKPGAKIPTPQTVTEAPLEASGAAAPPGTGGDGQESSFIPAACQECYCGLDTHPTTKLNVITCRPVVCRTNCSEGFEYQPAAGQCCGSCVQKSCILTTSGNNTVHIIEVNNTFVPPGDKCVQYTCEEISGQSVMKETRTSCPPFNPLDCEPGTETTDASGCCTTCRLQSVCQVESQQIIVEVNHCVSAAPVNVTSCVGHCRSSSMYSPATNSMTHQCECCHEATTSMKQVELICADGSTLQHSYSQVESCRCRMETCSAGATTRAQRRRRR</sequence>
<dbReference type="PROSITE" id="PS51233">
    <property type="entry name" value="VWFD"/>
    <property type="match status" value="1"/>
</dbReference>
<evidence type="ECO:0000313" key="9">
    <source>
        <dbReference type="Ensembl" id="ENSPREP00000003051.1"/>
    </source>
</evidence>
<feature type="disulfide bond" evidence="4">
    <location>
        <begin position="751"/>
        <end position="805"/>
    </location>
</feature>
<dbReference type="PROSITE" id="PS01185">
    <property type="entry name" value="CTCK_1"/>
    <property type="match status" value="1"/>
</dbReference>
<dbReference type="PROSITE" id="PS01208">
    <property type="entry name" value="VWFC_1"/>
    <property type="match status" value="1"/>
</dbReference>
<accession>A0A3P9N0D9</accession>
<dbReference type="GO" id="GO:0031012">
    <property type="term" value="C:extracellular matrix"/>
    <property type="evidence" value="ECO:0007669"/>
    <property type="project" value="TreeGrafter"/>
</dbReference>
<reference evidence="10" key="1">
    <citation type="submission" date="2013-11" db="EMBL/GenBank/DDBJ databases">
        <title>The genomic landscape of the Guanapo guppy.</title>
        <authorList>
            <person name="Kuenstner A."/>
            <person name="Dreyer C."/>
        </authorList>
    </citation>
    <scope>NUCLEOTIDE SEQUENCE</scope>
    <source>
        <strain evidence="10">Guanapo</strain>
    </source>
</reference>
<feature type="disulfide bond" evidence="4">
    <location>
        <begin position="740"/>
        <end position="789"/>
    </location>
</feature>
<dbReference type="GeneTree" id="ENSGT00940000163235"/>
<feature type="region of interest" description="Disordered" evidence="5">
    <location>
        <begin position="1"/>
        <end position="26"/>
    </location>
</feature>
<dbReference type="PROSITE" id="PS50184">
    <property type="entry name" value="VWFC_2"/>
    <property type="match status" value="1"/>
</dbReference>
<dbReference type="GO" id="GO:0005615">
    <property type="term" value="C:extracellular space"/>
    <property type="evidence" value="ECO:0007669"/>
    <property type="project" value="TreeGrafter"/>
</dbReference>
<dbReference type="InterPro" id="IPR001846">
    <property type="entry name" value="VWF_type-D"/>
</dbReference>
<dbReference type="InterPro" id="IPR014853">
    <property type="entry name" value="VWF/SSPO/ZAN-like_Cys-rich_dom"/>
</dbReference>
<organism evidence="9 10">
    <name type="scientific">Poecilia reticulata</name>
    <name type="common">Guppy</name>
    <name type="synonym">Acanthophacelus reticulatus</name>
    <dbReference type="NCBI Taxonomy" id="8081"/>
    <lineage>
        <taxon>Eukaryota</taxon>
        <taxon>Metazoa</taxon>
        <taxon>Chordata</taxon>
        <taxon>Craniata</taxon>
        <taxon>Vertebrata</taxon>
        <taxon>Euteleostomi</taxon>
        <taxon>Actinopterygii</taxon>
        <taxon>Neopterygii</taxon>
        <taxon>Teleostei</taxon>
        <taxon>Neoteleostei</taxon>
        <taxon>Acanthomorphata</taxon>
        <taxon>Ovalentaria</taxon>
        <taxon>Atherinomorphae</taxon>
        <taxon>Cyprinodontiformes</taxon>
        <taxon>Poeciliidae</taxon>
        <taxon>Poeciliinae</taxon>
        <taxon>Poecilia</taxon>
    </lineage>
</organism>
<feature type="disulfide bond" evidence="4">
    <location>
        <begin position="755"/>
        <end position="807"/>
    </location>
</feature>
<dbReference type="SMART" id="SM00832">
    <property type="entry name" value="C8"/>
    <property type="match status" value="1"/>
</dbReference>